<evidence type="ECO:0000313" key="3">
    <source>
        <dbReference type="Proteomes" id="UP001500298"/>
    </source>
</evidence>
<dbReference type="RefSeq" id="WP_345374733.1">
    <property type="nucleotide sequence ID" value="NZ_BAABJX010000062.1"/>
</dbReference>
<evidence type="ECO:0000256" key="1">
    <source>
        <dbReference type="SAM" id="SignalP"/>
    </source>
</evidence>
<proteinExistence type="predicted"/>
<reference evidence="3" key="1">
    <citation type="journal article" date="2019" name="Int. J. Syst. Evol. Microbiol.">
        <title>The Global Catalogue of Microorganisms (GCM) 10K type strain sequencing project: providing services to taxonomists for standard genome sequencing and annotation.</title>
        <authorList>
            <consortium name="The Broad Institute Genomics Platform"/>
            <consortium name="The Broad Institute Genome Sequencing Center for Infectious Disease"/>
            <person name="Wu L."/>
            <person name="Ma J."/>
        </authorList>
    </citation>
    <scope>NUCLEOTIDE SEQUENCE [LARGE SCALE GENOMIC DNA]</scope>
    <source>
        <strain evidence="3">JCM 18326</strain>
    </source>
</reference>
<organism evidence="2 3">
    <name type="scientific">Algivirga pacifica</name>
    <dbReference type="NCBI Taxonomy" id="1162670"/>
    <lineage>
        <taxon>Bacteria</taxon>
        <taxon>Pseudomonadati</taxon>
        <taxon>Bacteroidota</taxon>
        <taxon>Cytophagia</taxon>
        <taxon>Cytophagales</taxon>
        <taxon>Flammeovirgaceae</taxon>
        <taxon>Algivirga</taxon>
    </lineage>
</organism>
<keyword evidence="1" id="KW-0732">Signal</keyword>
<feature type="chain" id="PRO_5046375965" description="FecR protein domain-containing protein" evidence="1">
    <location>
        <begin position="24"/>
        <end position="245"/>
    </location>
</feature>
<name>A0ABP9DM33_9BACT</name>
<evidence type="ECO:0008006" key="4">
    <source>
        <dbReference type="Google" id="ProtNLM"/>
    </source>
</evidence>
<protein>
    <recommendedName>
        <fullName evidence="4">FecR protein domain-containing protein</fullName>
    </recommendedName>
</protein>
<sequence>MKLLSLSVVIFSIAFLNSTQIYAQSAPSNNASKTDNLRNAFHGSVIRTSKKEIKTEGSPYFMDNWSKGNILYKEKNLVENVEIKYHTYHDQIIVKQNGQELMLAAKDVKEFSILTTEGEKLFQNQLVTNEDDKFNHNSYLELHFQGTHLTLGTHWRTYIIKAPRDNTYHSVDANKKDQFALTSDLYLVYNQEAVKFSKKRFLKLFPEHKVALNKYIKLQQLDLKSLAGIKQLSMYCDQILSTTAQ</sequence>
<feature type="signal peptide" evidence="1">
    <location>
        <begin position="1"/>
        <end position="23"/>
    </location>
</feature>
<dbReference type="EMBL" id="BAABJX010000062">
    <property type="protein sequence ID" value="GAA4849691.1"/>
    <property type="molecule type" value="Genomic_DNA"/>
</dbReference>
<keyword evidence="3" id="KW-1185">Reference proteome</keyword>
<accession>A0ABP9DM33</accession>
<dbReference type="Proteomes" id="UP001500298">
    <property type="component" value="Unassembled WGS sequence"/>
</dbReference>
<gene>
    <name evidence="2" type="ORF">GCM10023331_37980</name>
</gene>
<comment type="caution">
    <text evidence="2">The sequence shown here is derived from an EMBL/GenBank/DDBJ whole genome shotgun (WGS) entry which is preliminary data.</text>
</comment>
<evidence type="ECO:0000313" key="2">
    <source>
        <dbReference type="EMBL" id="GAA4849691.1"/>
    </source>
</evidence>